<accession>A0A4Z2ESF6</accession>
<comment type="caution">
    <text evidence="2">The sequence shown here is derived from an EMBL/GenBank/DDBJ whole genome shotgun (WGS) entry which is preliminary data.</text>
</comment>
<feature type="compositionally biased region" description="Low complexity" evidence="1">
    <location>
        <begin position="56"/>
        <end position="65"/>
    </location>
</feature>
<keyword evidence="3" id="KW-1185">Reference proteome</keyword>
<evidence type="ECO:0000313" key="3">
    <source>
        <dbReference type="Proteomes" id="UP000314294"/>
    </source>
</evidence>
<feature type="compositionally biased region" description="Polar residues" evidence="1">
    <location>
        <begin position="66"/>
        <end position="77"/>
    </location>
</feature>
<sequence>MTRLPTPYWTPVREGRGPVREGRGQRRLRPAPTASPPATGPWRPSPARWRRRRTSPRCPRGSSPSGHVTFTSTNQRGRTAATPPGLRGRTRSSRTN</sequence>
<organism evidence="2 3">
    <name type="scientific">Liparis tanakae</name>
    <name type="common">Tanaka's snailfish</name>
    <dbReference type="NCBI Taxonomy" id="230148"/>
    <lineage>
        <taxon>Eukaryota</taxon>
        <taxon>Metazoa</taxon>
        <taxon>Chordata</taxon>
        <taxon>Craniata</taxon>
        <taxon>Vertebrata</taxon>
        <taxon>Euteleostomi</taxon>
        <taxon>Actinopterygii</taxon>
        <taxon>Neopterygii</taxon>
        <taxon>Teleostei</taxon>
        <taxon>Neoteleostei</taxon>
        <taxon>Acanthomorphata</taxon>
        <taxon>Eupercaria</taxon>
        <taxon>Perciformes</taxon>
        <taxon>Cottioidei</taxon>
        <taxon>Cottales</taxon>
        <taxon>Liparidae</taxon>
        <taxon>Liparis</taxon>
    </lineage>
</organism>
<dbReference type="EMBL" id="SRLO01003214">
    <property type="protein sequence ID" value="TNN31713.1"/>
    <property type="molecule type" value="Genomic_DNA"/>
</dbReference>
<proteinExistence type="predicted"/>
<dbReference type="Proteomes" id="UP000314294">
    <property type="component" value="Unassembled WGS sequence"/>
</dbReference>
<feature type="region of interest" description="Disordered" evidence="1">
    <location>
        <begin position="1"/>
        <end position="96"/>
    </location>
</feature>
<reference evidence="2 3" key="1">
    <citation type="submission" date="2019-03" db="EMBL/GenBank/DDBJ databases">
        <title>First draft genome of Liparis tanakae, snailfish: a comprehensive survey of snailfish specific genes.</title>
        <authorList>
            <person name="Kim W."/>
            <person name="Song I."/>
            <person name="Jeong J.-H."/>
            <person name="Kim D."/>
            <person name="Kim S."/>
            <person name="Ryu S."/>
            <person name="Song J.Y."/>
            <person name="Lee S.K."/>
        </authorList>
    </citation>
    <scope>NUCLEOTIDE SEQUENCE [LARGE SCALE GENOMIC DNA]</scope>
    <source>
        <tissue evidence="2">Muscle</tissue>
    </source>
</reference>
<gene>
    <name evidence="2" type="ORF">EYF80_058130</name>
</gene>
<evidence type="ECO:0000313" key="2">
    <source>
        <dbReference type="EMBL" id="TNN31713.1"/>
    </source>
</evidence>
<dbReference type="AlphaFoldDB" id="A0A4Z2ESF6"/>
<evidence type="ECO:0000256" key="1">
    <source>
        <dbReference type="SAM" id="MobiDB-lite"/>
    </source>
</evidence>
<name>A0A4Z2ESF6_9TELE</name>
<feature type="compositionally biased region" description="Basic and acidic residues" evidence="1">
    <location>
        <begin position="13"/>
        <end position="24"/>
    </location>
</feature>
<protein>
    <submittedName>
        <fullName evidence="2">Uncharacterized protein</fullName>
    </submittedName>
</protein>